<keyword evidence="5" id="KW-0560">Oxidoreductase</keyword>
<proteinExistence type="predicted"/>
<evidence type="ECO:0000256" key="4">
    <source>
        <dbReference type="ARBA" id="ARBA00022827"/>
    </source>
</evidence>
<dbReference type="Pfam" id="PF01565">
    <property type="entry name" value="FAD_binding_4"/>
    <property type="match status" value="1"/>
</dbReference>
<dbReference type="InterPro" id="IPR016166">
    <property type="entry name" value="FAD-bd_PCMH"/>
</dbReference>
<dbReference type="InterPro" id="IPR036318">
    <property type="entry name" value="FAD-bd_PCMH-like_sf"/>
</dbReference>
<reference evidence="10 11" key="1">
    <citation type="submission" date="2024-09" db="EMBL/GenBank/DDBJ databases">
        <authorList>
            <person name="Sun Q."/>
            <person name="Mori K."/>
        </authorList>
    </citation>
    <scope>NUCLEOTIDE SEQUENCE [LARGE SCALE GENOMIC DNA]</scope>
    <source>
        <strain evidence="10 11">CECT 8286</strain>
    </source>
</reference>
<dbReference type="InterPro" id="IPR006094">
    <property type="entry name" value="Oxid_FAD_bind_N"/>
</dbReference>
<evidence type="ECO:0000259" key="9">
    <source>
        <dbReference type="PROSITE" id="PS51387"/>
    </source>
</evidence>
<dbReference type="RefSeq" id="WP_382381389.1">
    <property type="nucleotide sequence ID" value="NZ_JBHMEZ010000003.1"/>
</dbReference>
<dbReference type="Pfam" id="PF13183">
    <property type="entry name" value="Fer4_8"/>
    <property type="match status" value="1"/>
</dbReference>
<evidence type="ECO:0000313" key="11">
    <source>
        <dbReference type="Proteomes" id="UP001589605"/>
    </source>
</evidence>
<dbReference type="PROSITE" id="PS51379">
    <property type="entry name" value="4FE4S_FER_2"/>
    <property type="match status" value="1"/>
</dbReference>
<accession>A0ABV5EYH1</accession>
<dbReference type="InterPro" id="IPR016171">
    <property type="entry name" value="Vanillyl_alc_oxidase_C-sub2"/>
</dbReference>
<dbReference type="PANTHER" id="PTHR11748">
    <property type="entry name" value="D-LACTATE DEHYDROGENASE"/>
    <property type="match status" value="1"/>
</dbReference>
<dbReference type="Gene3D" id="3.30.465.10">
    <property type="match status" value="1"/>
</dbReference>
<dbReference type="Pfam" id="PF02913">
    <property type="entry name" value="FAD-oxidase_C"/>
    <property type="match status" value="1"/>
</dbReference>
<keyword evidence="6" id="KW-0408">Iron</keyword>
<dbReference type="InterPro" id="IPR016164">
    <property type="entry name" value="FAD-linked_Oxase-like_C"/>
</dbReference>
<feature type="domain" description="4Fe-4S ferredoxin-type" evidence="8">
    <location>
        <begin position="619"/>
        <end position="651"/>
    </location>
</feature>
<name>A0ABV5EYH1_9FLAO</name>
<dbReference type="Gene3D" id="3.30.70.2740">
    <property type="match status" value="1"/>
</dbReference>
<dbReference type="SUPFAM" id="SSF55103">
    <property type="entry name" value="FAD-linked oxidases, C-terminal domain"/>
    <property type="match status" value="1"/>
</dbReference>
<keyword evidence="3" id="KW-0479">Metal-binding</keyword>
<keyword evidence="2" id="KW-0285">Flavoprotein</keyword>
<dbReference type="PROSITE" id="PS51387">
    <property type="entry name" value="FAD_PCMH"/>
    <property type="match status" value="1"/>
</dbReference>
<organism evidence="10 11">
    <name type="scientific">Formosa undariae</name>
    <dbReference type="NCBI Taxonomy" id="1325436"/>
    <lineage>
        <taxon>Bacteria</taxon>
        <taxon>Pseudomonadati</taxon>
        <taxon>Bacteroidota</taxon>
        <taxon>Flavobacteriia</taxon>
        <taxon>Flavobacteriales</taxon>
        <taxon>Flavobacteriaceae</taxon>
        <taxon>Formosa</taxon>
    </lineage>
</organism>
<evidence type="ECO:0000256" key="6">
    <source>
        <dbReference type="ARBA" id="ARBA00023004"/>
    </source>
</evidence>
<evidence type="ECO:0000313" key="10">
    <source>
        <dbReference type="EMBL" id="MFB9052227.1"/>
    </source>
</evidence>
<comment type="cofactor">
    <cofactor evidence="1">
        <name>FAD</name>
        <dbReference type="ChEBI" id="CHEBI:57692"/>
    </cofactor>
</comment>
<dbReference type="InterPro" id="IPR016169">
    <property type="entry name" value="FAD-bd_PCMH_sub2"/>
</dbReference>
<keyword evidence="11" id="KW-1185">Reference proteome</keyword>
<dbReference type="SUPFAM" id="SSF46548">
    <property type="entry name" value="alpha-helical ferredoxin"/>
    <property type="match status" value="1"/>
</dbReference>
<evidence type="ECO:0000256" key="1">
    <source>
        <dbReference type="ARBA" id="ARBA00001974"/>
    </source>
</evidence>
<evidence type="ECO:0000256" key="5">
    <source>
        <dbReference type="ARBA" id="ARBA00023002"/>
    </source>
</evidence>
<comment type="caution">
    <text evidence="10">The sequence shown here is derived from an EMBL/GenBank/DDBJ whole genome shotgun (WGS) entry which is preliminary data.</text>
</comment>
<dbReference type="EMBL" id="JBHMEZ010000003">
    <property type="protein sequence ID" value="MFB9052227.1"/>
    <property type="molecule type" value="Genomic_DNA"/>
</dbReference>
<dbReference type="Proteomes" id="UP001589605">
    <property type="component" value="Unassembled WGS sequence"/>
</dbReference>
<dbReference type="InterPro" id="IPR004113">
    <property type="entry name" value="FAD-bd_oxidored_4_C"/>
</dbReference>
<evidence type="ECO:0000256" key="2">
    <source>
        <dbReference type="ARBA" id="ARBA00022630"/>
    </source>
</evidence>
<gene>
    <name evidence="10" type="ORF">ACFFVB_03975</name>
</gene>
<dbReference type="InterPro" id="IPR017900">
    <property type="entry name" value="4Fe4S_Fe_S_CS"/>
</dbReference>
<evidence type="ECO:0000256" key="7">
    <source>
        <dbReference type="ARBA" id="ARBA00023014"/>
    </source>
</evidence>
<keyword evidence="4" id="KW-0274">FAD</keyword>
<feature type="domain" description="FAD-binding PCMH-type" evidence="9">
    <location>
        <begin position="37"/>
        <end position="276"/>
    </location>
</feature>
<dbReference type="InterPro" id="IPR017896">
    <property type="entry name" value="4Fe4S_Fe-S-bd"/>
</dbReference>
<keyword evidence="7" id="KW-0411">Iron-sulfur</keyword>
<evidence type="ECO:0000256" key="3">
    <source>
        <dbReference type="ARBA" id="ARBA00022723"/>
    </source>
</evidence>
<protein>
    <submittedName>
        <fullName evidence="10">FAD-binding and (Fe-S)-binding domain-containing protein</fullName>
    </submittedName>
</protein>
<dbReference type="Gene3D" id="1.10.45.10">
    <property type="entry name" value="Vanillyl-alcohol Oxidase, Chain A, domain 4"/>
    <property type="match status" value="1"/>
</dbReference>
<evidence type="ECO:0000259" key="8">
    <source>
        <dbReference type="PROSITE" id="PS51379"/>
    </source>
</evidence>
<sequence length="976" mass="108716">MIKSVFSHLQALHNTLDGELFYDDLMKSIYATDASVYRRLPLAVAYPKHDADLKVLIAFANSNDITLIPRTAGTSLAGQCVGDGIIVDVSKHFTEIISINKDARTVTVQPGIVRDFLNLQLKPYGLFFAPDTSTSNRCMIGGMVGNNSSGTTSIQYGVTRDKVIELKTILSDGSDAVFGNLTPEEFLKKTALSNLEGRLYNTIFNELKLDTVRSQIHKEFPKPEIHRRNTGYAIDKLVDCSVFKESSKPFNMCNLLAGSEGTLAFSTEITLKLDVLPPTERVMVAAHFKSVEDALVATTTCMQHHLYLCEMMDKTILDCTKNNLKQQENRQFVVGDPEAILMCELKSNSITDVKLQAEALVNALQVEGLSYANAVLLDDDIDKAIELRKAGLGLLGNIIGDKKSAACIEDTAVALPDFANYINEFTALMKGYNQKAIYYAHAGAGELHLRPILNLKLSKDVVLFRKITTDVAHLVKKYGGSMSGEHGDGIVRAEFIPLMIGEANYDIIRRIKTVFDPKNIFNAGKIVDAFPMDEGLRYVPDRKEPEIKTLMDFSASEGILRQAEKCNGSGDCRKPPELGGTMCPSYRATRNEKDSTRARANALREFLTNTGADKNPFNHEELKDILDLCLSCKACLNECPSTVDISTMKAEFLYQYQKENGFSLRSKLFAHNNKINELSTHVSGITNFFFTTKFTSDIIKKTFGIAEKRSMPLVSSKSLNKYIQNTDNKVVVEKYIKSIYFFVDEFTNLLDTQIGLDAIALLRGLNYELRFVKHDESGRALISKGFLDHAKVCATNNVNIYKDLISKEAPLIGVEPSAIFTFKDEYLMLAEDKEGARKIAKHTFLIEDFLFSEMEKGHIRASQFKTDEKTIKIHSHCHQKAMSNQLSTFKILNLPVNYKATIIPSGCCGMAGSFGYEKEHYEVSMAVGEQTLFPAIRKAKEQVVIAANGTSCRHQIKDGTNREALHPVTILRRALL</sequence>
<dbReference type="SUPFAM" id="SSF56176">
    <property type="entry name" value="FAD-binding/transporter-associated domain-like"/>
    <property type="match status" value="1"/>
</dbReference>
<dbReference type="PROSITE" id="PS00198">
    <property type="entry name" value="4FE4S_FER_1"/>
    <property type="match status" value="1"/>
</dbReference>
<dbReference type="PANTHER" id="PTHR11748:SF119">
    <property type="entry name" value="D-2-HYDROXYGLUTARATE DEHYDROGENASE"/>
    <property type="match status" value="1"/>
</dbReference>